<dbReference type="GO" id="GO:0016746">
    <property type="term" value="F:acyltransferase activity"/>
    <property type="evidence" value="ECO:0007669"/>
    <property type="project" value="UniProtKB-KW"/>
</dbReference>
<reference evidence="2 3" key="1">
    <citation type="submission" date="2019-09" db="EMBL/GenBank/DDBJ databases">
        <title>Segnochrobactrum spirostomi gen. nov., sp. nov., isolated from the ciliate Spirostomum cf. yagiui and description of a novel family, Segnochrobactraceae fam. nov. within the order Rhizobiales of the class Alphaproteobacteria.</title>
        <authorList>
            <person name="Akter S."/>
            <person name="Shazib S.U.A."/>
            <person name="Shin M.K."/>
        </authorList>
    </citation>
    <scope>NUCLEOTIDE SEQUENCE [LARGE SCALE GENOMIC DNA]</scope>
    <source>
        <strain evidence="2 3">Sp-1</strain>
    </source>
</reference>
<accession>A0A6A7Y436</accession>
<keyword evidence="2" id="KW-0808">Transferase</keyword>
<comment type="caution">
    <text evidence="2">The sequence shown here is derived from an EMBL/GenBank/DDBJ whole genome shotgun (WGS) entry which is preliminary data.</text>
</comment>
<protein>
    <submittedName>
        <fullName evidence="2">Lysophospholipid acyltransferase family protein</fullName>
    </submittedName>
</protein>
<keyword evidence="3" id="KW-1185">Reference proteome</keyword>
<evidence type="ECO:0000313" key="3">
    <source>
        <dbReference type="Proteomes" id="UP000332515"/>
    </source>
</evidence>
<evidence type="ECO:0000259" key="1">
    <source>
        <dbReference type="Pfam" id="PF04028"/>
    </source>
</evidence>
<dbReference type="AlphaFoldDB" id="A0A6A7Y436"/>
<dbReference type="EMBL" id="VWNA01000001">
    <property type="protein sequence ID" value="MQT13883.1"/>
    <property type="molecule type" value="Genomic_DNA"/>
</dbReference>
<proteinExistence type="predicted"/>
<dbReference type="Pfam" id="PF04028">
    <property type="entry name" value="DUF374"/>
    <property type="match status" value="1"/>
</dbReference>
<feature type="domain" description="DUF374" evidence="1">
    <location>
        <begin position="65"/>
        <end position="138"/>
    </location>
</feature>
<evidence type="ECO:0000313" key="2">
    <source>
        <dbReference type="EMBL" id="MQT13883.1"/>
    </source>
</evidence>
<dbReference type="InterPro" id="IPR007172">
    <property type="entry name" value="DUF374"/>
</dbReference>
<dbReference type="CDD" id="cd07983">
    <property type="entry name" value="LPLAT_DUF374-like"/>
    <property type="match status" value="1"/>
</dbReference>
<gene>
    <name evidence="2" type="ORF">F0357_14795</name>
</gene>
<dbReference type="Proteomes" id="UP000332515">
    <property type="component" value="Unassembled WGS sequence"/>
</dbReference>
<name>A0A6A7Y436_9HYPH</name>
<sequence>MLKKVGRAEWIRRLIGELLAAWLVFVWRTNKVVYDPPDCYDRIRPDLPVLVAMWHGQHFMAPFVRPKGWDVRVMISRSVDGEINAVAAKRLGMGLIRASGGRNAREIKKRGGVRGFLEVLRALREGGSVALTADVPKVSRVVGDGIVQLAERSGRPIMPIAFASSRRRDFDTWDKSTLNLPFGRCAIVLGDLIPPPKDETEREAVRQAVAAGLDAVTARAHELVDRRHG</sequence>
<organism evidence="2 3">
    <name type="scientific">Segnochrobactrum spirostomi</name>
    <dbReference type="NCBI Taxonomy" id="2608987"/>
    <lineage>
        <taxon>Bacteria</taxon>
        <taxon>Pseudomonadati</taxon>
        <taxon>Pseudomonadota</taxon>
        <taxon>Alphaproteobacteria</taxon>
        <taxon>Hyphomicrobiales</taxon>
        <taxon>Segnochrobactraceae</taxon>
        <taxon>Segnochrobactrum</taxon>
    </lineage>
</organism>
<keyword evidence="2" id="KW-0012">Acyltransferase</keyword>